<sequence length="340" mass="35113">MSVISAGTLNNMTGTAQMYDPVGNAVMAPMPITGDFDDSAGTVIIDPWMFFGMHVMSEIELLPPGTHTRPGAGTVTVAPGQVGGFIQTDWAASTDIPAFIVWDVTTVGSASRYEPVDSDGDGIPGHAMISGPFPGFSIAYELDVGGSIPDVDVDLNVPGGLTQECSETGGTSVNLTATATLKGGATLGSISWAVDGADAGTGSSITPFLSLGEHTVEVTAMTTNGVTDTESTTVNIRDTQQPSLDIEFIDTSTGMAITEIDSPRVSYVEVRLNSDDVCDEDPAVSGVAKPVTAITGGEVIRIQGNIQDTDMPTTAIEVTANATDDSGNKEMDQAILNINN</sequence>
<evidence type="ECO:0000313" key="2">
    <source>
        <dbReference type="Proteomes" id="UP000287798"/>
    </source>
</evidence>
<proteinExistence type="predicted"/>
<name>A0A426QI54_9GAMM</name>
<keyword evidence="2" id="KW-1185">Reference proteome</keyword>
<accession>A0A426QI54</accession>
<organism evidence="1 2">
    <name type="scientific">Thiohalobacter thiocyanaticus</name>
    <dbReference type="NCBI Taxonomy" id="585455"/>
    <lineage>
        <taxon>Bacteria</taxon>
        <taxon>Pseudomonadati</taxon>
        <taxon>Pseudomonadota</taxon>
        <taxon>Gammaproteobacteria</taxon>
        <taxon>Thiohalobacterales</taxon>
        <taxon>Thiohalobacteraceae</taxon>
        <taxon>Thiohalobacter</taxon>
    </lineage>
</organism>
<dbReference type="EMBL" id="QZMU01000001">
    <property type="protein sequence ID" value="RRQ21428.1"/>
    <property type="molecule type" value="Genomic_DNA"/>
</dbReference>
<dbReference type="AlphaFoldDB" id="A0A426QI54"/>
<protein>
    <submittedName>
        <fullName evidence="1">Uncharacterized protein</fullName>
    </submittedName>
</protein>
<dbReference type="Proteomes" id="UP000287798">
    <property type="component" value="Unassembled WGS sequence"/>
</dbReference>
<reference evidence="1 2" key="1">
    <citation type="journal article" date="2010" name="Int. J. Syst. Evol. Microbiol.">
        <title>Thiohalobacter thiocyanaticus gen. nov., sp. nov., a moderately halophilic, sulfur-oxidizing gammaproteobacterium from hypersaline lakes, that utilizes thiocyanate.</title>
        <authorList>
            <person name="Sorokin D.Y."/>
            <person name="Kovaleva O.L."/>
            <person name="Tourova T.P."/>
            <person name="Muyzer G."/>
        </authorList>
    </citation>
    <scope>NUCLEOTIDE SEQUENCE [LARGE SCALE GENOMIC DNA]</scope>
    <source>
        <strain evidence="1 2">Hrh1</strain>
    </source>
</reference>
<evidence type="ECO:0000313" key="1">
    <source>
        <dbReference type="EMBL" id="RRQ21428.1"/>
    </source>
</evidence>
<gene>
    <name evidence="1" type="ORF">D6C00_05385</name>
</gene>
<comment type="caution">
    <text evidence="1">The sequence shown here is derived from an EMBL/GenBank/DDBJ whole genome shotgun (WGS) entry which is preliminary data.</text>
</comment>